<evidence type="ECO:0000313" key="2">
    <source>
        <dbReference type="EMBL" id="GGI49755.1"/>
    </source>
</evidence>
<reference evidence="2" key="2">
    <citation type="submission" date="2020-09" db="EMBL/GenBank/DDBJ databases">
        <authorList>
            <person name="Sun Q."/>
            <person name="Sedlacek I."/>
        </authorList>
    </citation>
    <scope>NUCLEOTIDE SEQUENCE</scope>
    <source>
        <strain evidence="2">CCM 8711</strain>
    </source>
</reference>
<evidence type="ECO:0000256" key="1">
    <source>
        <dbReference type="SAM" id="Phobius"/>
    </source>
</evidence>
<feature type="transmembrane region" description="Helical" evidence="1">
    <location>
        <begin position="7"/>
        <end position="29"/>
    </location>
</feature>
<dbReference type="Proteomes" id="UP000662074">
    <property type="component" value="Unassembled WGS sequence"/>
</dbReference>
<evidence type="ECO:0000313" key="3">
    <source>
        <dbReference type="Proteomes" id="UP000662074"/>
    </source>
</evidence>
<organism evidence="2 3">
    <name type="scientific">Mucilaginibacter galii</name>
    <dbReference type="NCBI Taxonomy" id="2005073"/>
    <lineage>
        <taxon>Bacteria</taxon>
        <taxon>Pseudomonadati</taxon>
        <taxon>Bacteroidota</taxon>
        <taxon>Sphingobacteriia</taxon>
        <taxon>Sphingobacteriales</taxon>
        <taxon>Sphingobacteriaceae</taxon>
        <taxon>Mucilaginibacter</taxon>
    </lineage>
</organism>
<protein>
    <submittedName>
        <fullName evidence="2">Uncharacterized protein</fullName>
    </submittedName>
</protein>
<accession>A0A917J8C1</accession>
<reference evidence="2" key="1">
    <citation type="journal article" date="2014" name="Int. J. Syst. Evol. Microbiol.">
        <title>Complete genome sequence of Corynebacterium casei LMG S-19264T (=DSM 44701T), isolated from a smear-ripened cheese.</title>
        <authorList>
            <consortium name="US DOE Joint Genome Institute (JGI-PGF)"/>
            <person name="Walter F."/>
            <person name="Albersmeier A."/>
            <person name="Kalinowski J."/>
            <person name="Ruckert C."/>
        </authorList>
    </citation>
    <scope>NUCLEOTIDE SEQUENCE</scope>
    <source>
        <strain evidence="2">CCM 8711</strain>
    </source>
</reference>
<comment type="caution">
    <text evidence="2">The sequence shown here is derived from an EMBL/GenBank/DDBJ whole genome shotgun (WGS) entry which is preliminary data.</text>
</comment>
<keyword evidence="3" id="KW-1185">Reference proteome</keyword>
<dbReference type="AlphaFoldDB" id="A0A917J8C1"/>
<proteinExistence type="predicted"/>
<name>A0A917J8C1_9SPHI</name>
<keyword evidence="1" id="KW-0812">Transmembrane</keyword>
<keyword evidence="1" id="KW-0472">Membrane</keyword>
<keyword evidence="1" id="KW-1133">Transmembrane helix</keyword>
<dbReference type="RefSeq" id="WP_188414277.1">
    <property type="nucleotide sequence ID" value="NZ_BMDO01000001.1"/>
</dbReference>
<gene>
    <name evidence="2" type="ORF">GCM10011425_09670</name>
</gene>
<sequence>MKKFITTIAYFSLIGIIPMILLFVSYYYYDPFKVVKHYSDYSYSYVIPNRDYISTTMFNNNYSKRGYNSFIFGSSRTLAFRPASWQKYLSAGDKTFMFDASGESIYGIYTKLKYLESKKVKINNALIILCRDASFVNSENHKGHLFIKHPATSGESSIDFQSEFFKAYLNPKFMFAFFSYKIIGAYKPFMAGYIENRKITYDTLTNEINIIDQENEITQHPANYYLKRKEMFYKRTSEKIDSIPQINKKQEFMLSEIRRILEKNNAQYKVVISPLYEQIKFNPKDILLLQKEFGSHLYDFSGKNSFTEDKMNYYETSHYRPKVGDSILKIIYK</sequence>
<dbReference type="EMBL" id="BMDO01000001">
    <property type="protein sequence ID" value="GGI49755.1"/>
    <property type="molecule type" value="Genomic_DNA"/>
</dbReference>